<evidence type="ECO:0000256" key="4">
    <source>
        <dbReference type="ARBA" id="ARBA00022692"/>
    </source>
</evidence>
<dbReference type="Gene3D" id="1.10.3720.10">
    <property type="entry name" value="MetI-like"/>
    <property type="match status" value="1"/>
</dbReference>
<sequence>MEPTAKLQKVKLHQSLLQKTMLLAIYNRIKRIAFGRQGNDGLVFKLFVYALLISVGFIYLYPILYLVSQSFKSLNDLLDPTVLWIPQKLYLENFVQAWHVLNYMDTFWNSVLNSVVPAIGQTVSCAVVGYGLAKFRFPGKSIIFGLMMITFIVPSQVVMIPLYLMFNDYHMLGSSLPFIVPTIFGQGIKGVLFILIYMQFFRTIPTSLEEAAQMDGAGFIRTFFTVILPISTPAIVVVMLFSTVWHWNETYLTSLYLGDSMTTLPLMLKTFNDSFSRLYGGGAAVGGKHQNINESIRMAGTLLIVLPLLILYLFAQKRFVEVVDKTGITGE</sequence>
<feature type="transmembrane region" description="Helical" evidence="7">
    <location>
        <begin position="219"/>
        <end position="247"/>
    </location>
</feature>
<comment type="caution">
    <text evidence="9">The sequence shown here is derived from an EMBL/GenBank/DDBJ whole genome shotgun (WGS) entry which is preliminary data.</text>
</comment>
<dbReference type="Proteomes" id="UP000256304">
    <property type="component" value="Unassembled WGS sequence"/>
</dbReference>
<dbReference type="InterPro" id="IPR035906">
    <property type="entry name" value="MetI-like_sf"/>
</dbReference>
<feature type="transmembrane region" description="Helical" evidence="7">
    <location>
        <begin position="144"/>
        <end position="166"/>
    </location>
</feature>
<feature type="transmembrane region" description="Helical" evidence="7">
    <location>
        <begin position="296"/>
        <end position="315"/>
    </location>
</feature>
<dbReference type="PROSITE" id="PS50928">
    <property type="entry name" value="ABC_TM1"/>
    <property type="match status" value="1"/>
</dbReference>
<evidence type="ECO:0000256" key="5">
    <source>
        <dbReference type="ARBA" id="ARBA00022989"/>
    </source>
</evidence>
<evidence type="ECO:0000313" key="10">
    <source>
        <dbReference type="Proteomes" id="UP000256304"/>
    </source>
</evidence>
<protein>
    <submittedName>
        <fullName evidence="9">Multiple sugar transport system permease protein</fullName>
    </submittedName>
</protein>
<dbReference type="PANTHER" id="PTHR43744">
    <property type="entry name" value="ABC TRANSPORTER PERMEASE PROTEIN MG189-RELATED-RELATED"/>
    <property type="match status" value="1"/>
</dbReference>
<evidence type="ECO:0000256" key="2">
    <source>
        <dbReference type="ARBA" id="ARBA00022448"/>
    </source>
</evidence>
<evidence type="ECO:0000256" key="3">
    <source>
        <dbReference type="ARBA" id="ARBA00022475"/>
    </source>
</evidence>
<keyword evidence="4 7" id="KW-0812">Transmembrane</keyword>
<feature type="transmembrane region" description="Helical" evidence="7">
    <location>
        <begin position="178"/>
        <end position="198"/>
    </location>
</feature>
<keyword evidence="10" id="KW-1185">Reference proteome</keyword>
<keyword evidence="2 7" id="KW-0813">Transport</keyword>
<feature type="domain" description="ABC transmembrane type-1" evidence="8">
    <location>
        <begin position="107"/>
        <end position="315"/>
    </location>
</feature>
<dbReference type="SUPFAM" id="SSF161098">
    <property type="entry name" value="MetI-like"/>
    <property type="match status" value="1"/>
</dbReference>
<dbReference type="InterPro" id="IPR000515">
    <property type="entry name" value="MetI-like"/>
</dbReference>
<feature type="transmembrane region" description="Helical" evidence="7">
    <location>
        <begin position="46"/>
        <end position="67"/>
    </location>
</feature>
<accession>A0A3D9R3I5</accession>
<dbReference type="RefSeq" id="WP_245996139.1">
    <property type="nucleotide sequence ID" value="NZ_QTTN01000029.1"/>
</dbReference>
<dbReference type="PANTHER" id="PTHR43744:SF6">
    <property type="entry name" value="ABC TRANSPORTER PERMEASE PROTEIN YESQ-RELATED"/>
    <property type="match status" value="1"/>
</dbReference>
<evidence type="ECO:0000259" key="8">
    <source>
        <dbReference type="PROSITE" id="PS50928"/>
    </source>
</evidence>
<organism evidence="9 10">
    <name type="scientific">Paenibacillus taihuensis</name>
    <dbReference type="NCBI Taxonomy" id="1156355"/>
    <lineage>
        <taxon>Bacteria</taxon>
        <taxon>Bacillati</taxon>
        <taxon>Bacillota</taxon>
        <taxon>Bacilli</taxon>
        <taxon>Bacillales</taxon>
        <taxon>Paenibacillaceae</taxon>
        <taxon>Paenibacillus</taxon>
    </lineage>
</organism>
<keyword evidence="5 7" id="KW-1133">Transmembrane helix</keyword>
<comment type="similarity">
    <text evidence="7">Belongs to the binding-protein-dependent transport system permease family.</text>
</comment>
<dbReference type="CDD" id="cd06261">
    <property type="entry name" value="TM_PBP2"/>
    <property type="match status" value="1"/>
</dbReference>
<dbReference type="GO" id="GO:0055085">
    <property type="term" value="P:transmembrane transport"/>
    <property type="evidence" value="ECO:0007669"/>
    <property type="project" value="InterPro"/>
</dbReference>
<keyword evidence="9" id="KW-0762">Sugar transport</keyword>
<dbReference type="AlphaFoldDB" id="A0A3D9R3I5"/>
<reference evidence="9 10" key="1">
    <citation type="submission" date="2018-08" db="EMBL/GenBank/DDBJ databases">
        <title>Genomic Encyclopedia of Type Strains, Phase III (KMG-III): the genomes of soil and plant-associated and newly described type strains.</title>
        <authorList>
            <person name="Whitman W."/>
        </authorList>
    </citation>
    <scope>NUCLEOTIDE SEQUENCE [LARGE SCALE GENOMIC DNA]</scope>
    <source>
        <strain evidence="9 10">CGMCC 1.10966</strain>
    </source>
</reference>
<evidence type="ECO:0000313" key="9">
    <source>
        <dbReference type="EMBL" id="REE70584.1"/>
    </source>
</evidence>
<proteinExistence type="inferred from homology"/>
<evidence type="ECO:0000256" key="7">
    <source>
        <dbReference type="RuleBase" id="RU363032"/>
    </source>
</evidence>
<dbReference type="EMBL" id="QTTN01000029">
    <property type="protein sequence ID" value="REE70584.1"/>
    <property type="molecule type" value="Genomic_DNA"/>
</dbReference>
<dbReference type="Pfam" id="PF00528">
    <property type="entry name" value="BPD_transp_1"/>
    <property type="match status" value="1"/>
</dbReference>
<keyword evidence="3" id="KW-1003">Cell membrane</keyword>
<feature type="transmembrane region" description="Helical" evidence="7">
    <location>
        <begin position="111"/>
        <end position="132"/>
    </location>
</feature>
<gene>
    <name evidence="9" type="ORF">A8990_12969</name>
</gene>
<evidence type="ECO:0000256" key="1">
    <source>
        <dbReference type="ARBA" id="ARBA00004651"/>
    </source>
</evidence>
<evidence type="ECO:0000256" key="6">
    <source>
        <dbReference type="ARBA" id="ARBA00023136"/>
    </source>
</evidence>
<keyword evidence="6 7" id="KW-0472">Membrane</keyword>
<name>A0A3D9R3I5_9BACL</name>
<comment type="subcellular location">
    <subcellularLocation>
        <location evidence="1 7">Cell membrane</location>
        <topology evidence="1 7">Multi-pass membrane protein</topology>
    </subcellularLocation>
</comment>
<dbReference type="GO" id="GO:0005886">
    <property type="term" value="C:plasma membrane"/>
    <property type="evidence" value="ECO:0007669"/>
    <property type="project" value="UniProtKB-SubCell"/>
</dbReference>